<keyword evidence="3" id="KW-1185">Reference proteome</keyword>
<comment type="caution">
    <text evidence="2">The sequence shown here is derived from an EMBL/GenBank/DDBJ whole genome shotgun (WGS) entry which is preliminary data.</text>
</comment>
<evidence type="ECO:0000313" key="2">
    <source>
        <dbReference type="EMBL" id="KAF6000703.1"/>
    </source>
</evidence>
<proteinExistence type="predicted"/>
<evidence type="ECO:0000256" key="1">
    <source>
        <dbReference type="SAM" id="MobiDB-lite"/>
    </source>
</evidence>
<protein>
    <submittedName>
        <fullName evidence="2">Uncharacterized protein</fullName>
    </submittedName>
</protein>
<feature type="region of interest" description="Disordered" evidence="1">
    <location>
        <begin position="224"/>
        <end position="243"/>
    </location>
</feature>
<reference evidence="2 3" key="1">
    <citation type="journal article" date="2020" name="J. Phycol.">
        <title>Comparative genome analysis reveals Cyanidiococcus gen. nov., a new extremophilic red algal genus sister to Cyanidioschyzon (Cyanidioschyzonaceae, Rhodophyta).</title>
        <authorList>
            <person name="Liu S.-L."/>
            <person name="Chiang Y.-R."/>
            <person name="Yoon H.S."/>
            <person name="Fu H.-Y."/>
        </authorList>
    </citation>
    <scope>NUCLEOTIDE SEQUENCE [LARGE SCALE GENOMIC DNA]</scope>
    <source>
        <strain evidence="2 3">THAL066</strain>
    </source>
</reference>
<evidence type="ECO:0000313" key="3">
    <source>
        <dbReference type="Proteomes" id="UP000530660"/>
    </source>
</evidence>
<name>A0A7J7IC72_9RHOD</name>
<dbReference type="Proteomes" id="UP000530660">
    <property type="component" value="Unassembled WGS sequence"/>
</dbReference>
<dbReference type="OrthoDB" id="78023at2759"/>
<feature type="compositionally biased region" description="Basic and acidic residues" evidence="1">
    <location>
        <begin position="224"/>
        <end position="235"/>
    </location>
</feature>
<gene>
    <name evidence="2" type="ORF">F1559_001691</name>
</gene>
<organism evidence="2 3">
    <name type="scientific">Cyanidiococcus yangmingshanensis</name>
    <dbReference type="NCBI Taxonomy" id="2690220"/>
    <lineage>
        <taxon>Eukaryota</taxon>
        <taxon>Rhodophyta</taxon>
        <taxon>Bangiophyceae</taxon>
        <taxon>Cyanidiales</taxon>
        <taxon>Cyanidiaceae</taxon>
        <taxon>Cyanidiococcus</taxon>
    </lineage>
</organism>
<dbReference type="EMBL" id="VWRR01000018">
    <property type="protein sequence ID" value="KAF6000703.1"/>
    <property type="molecule type" value="Genomic_DNA"/>
</dbReference>
<accession>A0A7J7IC72</accession>
<sequence>MSTTRLAEYLGSSQLAEAVALLGRRESCSDSAVSLLEFAAELQDESALEDACRIVAENLCQPSPIVTERFLELLQLCPHKLLQFVSTVISGSLEDVEMVLKIYKELLIADRSLVIPVLASVSELPLSNEMYSYMLDLAIKSLDSIVEDDVPALLRAILKLAGPRSGHALKRIHWYLRDASPELLFIVIEVLDEISRTDHSLLERMLSVNFAHLCHTKKNADRIQFDEDPTADKKTGRPRGSLEVPSRKALGPFDLCLWIFMLSRARLHRIVESVVSTSINSGLVTVASLKSMLPKYAPVVQRFSSGALRFLRAMYALEDAGGILLFCTPTCFEFFRDIRKDIVKDMLGICFNGTVPLQSGSSLVLQQRRKILRLRAATILRDLCLYQTEAMLSFSQLIVDRLASFPLVLHEEAILNLLAEVFRILGAAEPSALSSVSSLIRKQALWQWNSACNVSRLYIRASPPGYSADERYMVLKRILDSVPADAREISAAALLGLIADSVEHGIDPGMFAYSLEKMLPHDIMRDSQTFHTAIFSKRTLLFTQSALRAYRACMKSSCNDLRLALPIETIKLYEVSLFVSCLTQKQSSFEPCDDNLMRLAAAISTMESGEVASAAEAAIHGRQILLTSIGQESGAIVPGIMGAYSRALDKLERALAVGMLLLLERVPDSKHFLARIEALYKSCPEETSISLRISRIIHSDLLHSASQIVCLLNELERRDLPDAQSENLASLLSNTEWLDYLGETTILCMRKGNQLCLELAPALLRLWYLTIANISCAEQVTLEDVLGYDPLEYFEILTFSARTALEAVLAANVFELCMDASHTENQTSRARQRATNKNT</sequence>
<dbReference type="AlphaFoldDB" id="A0A7J7IC72"/>